<evidence type="ECO:0000256" key="4">
    <source>
        <dbReference type="ARBA" id="ARBA00023315"/>
    </source>
</evidence>
<dbReference type="Pfam" id="PF00583">
    <property type="entry name" value="Acetyltransf_1"/>
    <property type="match status" value="1"/>
</dbReference>
<organism evidence="6 7">
    <name type="scientific">Bifidobacterium subtile</name>
    <dbReference type="NCBI Taxonomy" id="77635"/>
    <lineage>
        <taxon>Bacteria</taxon>
        <taxon>Bacillati</taxon>
        <taxon>Actinomycetota</taxon>
        <taxon>Actinomycetes</taxon>
        <taxon>Bifidobacteriales</taxon>
        <taxon>Bifidobacteriaceae</taxon>
        <taxon>Bifidobacterium</taxon>
    </lineage>
</organism>
<comment type="caution">
    <text evidence="6">The sequence shown here is derived from an EMBL/GenBank/DDBJ whole genome shotgun (WGS) entry which is preliminary data.</text>
</comment>
<keyword evidence="4" id="KW-0012">Acyltransferase</keyword>
<dbReference type="PANTHER" id="PTHR43420">
    <property type="entry name" value="ACETYLTRANSFERASE"/>
    <property type="match status" value="1"/>
</dbReference>
<feature type="domain" description="N-acetyltransferase" evidence="5">
    <location>
        <begin position="57"/>
        <end position="210"/>
    </location>
</feature>
<dbReference type="InterPro" id="IPR016181">
    <property type="entry name" value="Acyl_CoA_acyltransferase"/>
</dbReference>
<sequence>MIADIDAFDRDTVIGRIAQLERKLFGRGAWSEKAVREELSAPARTYIIDIPDEAVPMTMADVSDAELHNAIDTAVAAADAGQSTPTPTEQVIASTSQPAPAVLARAGVRAPALPTIRGYAGYWYDGDDAELMTIGVGEAYQRQGIARAMLCWLIDDARKRGAQRMLLEVRVDNEPALSLYRRLGFTRLGLRRRYYQPENIDAYTMSLELRPPIVGFQTMQSAHVNADSIGNIMPGSRGNLDSCRATEQAMAATAISVRTMNRKTNRLAIDQTQKEEER</sequence>
<keyword evidence="2" id="KW-0963">Cytoplasm</keyword>
<dbReference type="STRING" id="77635.BISU_1044"/>
<dbReference type="NCBIfam" id="TIGR01575">
    <property type="entry name" value="rimI"/>
    <property type="match status" value="1"/>
</dbReference>
<proteinExistence type="inferred from homology"/>
<dbReference type="OrthoDB" id="529907at2"/>
<dbReference type="InterPro" id="IPR000182">
    <property type="entry name" value="GNAT_dom"/>
</dbReference>
<dbReference type="eggNOG" id="COG0456">
    <property type="taxonomic scope" value="Bacteria"/>
</dbReference>
<dbReference type="Proteomes" id="UP000029055">
    <property type="component" value="Unassembled WGS sequence"/>
</dbReference>
<dbReference type="CDD" id="cd04301">
    <property type="entry name" value="NAT_SF"/>
    <property type="match status" value="1"/>
</dbReference>
<accession>A0A087E5R1</accession>
<evidence type="ECO:0000256" key="3">
    <source>
        <dbReference type="ARBA" id="ARBA00022679"/>
    </source>
</evidence>
<reference evidence="6 7" key="1">
    <citation type="submission" date="2014-03" db="EMBL/GenBank/DDBJ databases">
        <title>Genomics of Bifidobacteria.</title>
        <authorList>
            <person name="Ventura M."/>
            <person name="Milani C."/>
            <person name="Lugli G.A."/>
        </authorList>
    </citation>
    <scope>NUCLEOTIDE SEQUENCE [LARGE SCALE GENOMIC DNA]</scope>
    <source>
        <strain evidence="6 7">LMG 11597</strain>
    </source>
</reference>
<dbReference type="Gene3D" id="3.40.630.30">
    <property type="match status" value="1"/>
</dbReference>
<keyword evidence="3 6" id="KW-0808">Transferase</keyword>
<dbReference type="PANTHER" id="PTHR43420:SF12">
    <property type="entry name" value="N-ACETYLTRANSFERASE DOMAIN-CONTAINING PROTEIN"/>
    <property type="match status" value="1"/>
</dbReference>
<dbReference type="InterPro" id="IPR006464">
    <property type="entry name" value="AcTrfase_RimI/Ard1"/>
</dbReference>
<protein>
    <submittedName>
        <fullName evidence="6">Ribosomal-protein-alanine acetyltransferase</fullName>
    </submittedName>
</protein>
<comment type="similarity">
    <text evidence="1">Belongs to the acetyltransferase family. RimI subfamily.</text>
</comment>
<dbReference type="GO" id="GO:0008080">
    <property type="term" value="F:N-acetyltransferase activity"/>
    <property type="evidence" value="ECO:0007669"/>
    <property type="project" value="InterPro"/>
</dbReference>
<dbReference type="AlphaFoldDB" id="A0A087E5R1"/>
<dbReference type="PROSITE" id="PS51186">
    <property type="entry name" value="GNAT"/>
    <property type="match status" value="1"/>
</dbReference>
<evidence type="ECO:0000313" key="7">
    <source>
        <dbReference type="Proteomes" id="UP000029055"/>
    </source>
</evidence>
<dbReference type="SUPFAM" id="SSF55729">
    <property type="entry name" value="Acyl-CoA N-acyltransferases (Nat)"/>
    <property type="match status" value="1"/>
</dbReference>
<keyword evidence="7" id="KW-1185">Reference proteome</keyword>
<evidence type="ECO:0000256" key="2">
    <source>
        <dbReference type="ARBA" id="ARBA00022490"/>
    </source>
</evidence>
<gene>
    <name evidence="6" type="ORF">BISU_1044</name>
</gene>
<evidence type="ECO:0000313" key="6">
    <source>
        <dbReference type="EMBL" id="KFJ03112.1"/>
    </source>
</evidence>
<dbReference type="RefSeq" id="WP_024464047.1">
    <property type="nucleotide sequence ID" value="NZ_CP062939.1"/>
</dbReference>
<evidence type="ECO:0000259" key="5">
    <source>
        <dbReference type="PROSITE" id="PS51186"/>
    </source>
</evidence>
<dbReference type="InterPro" id="IPR050680">
    <property type="entry name" value="YpeA/RimI_acetyltransf"/>
</dbReference>
<name>A0A087E5R1_9BIFI</name>
<evidence type="ECO:0000256" key="1">
    <source>
        <dbReference type="ARBA" id="ARBA00005395"/>
    </source>
</evidence>
<dbReference type="EMBL" id="JGZR01000007">
    <property type="protein sequence ID" value="KFJ03112.1"/>
    <property type="molecule type" value="Genomic_DNA"/>
</dbReference>